<dbReference type="Proteomes" id="UP000663873">
    <property type="component" value="Unassembled WGS sequence"/>
</dbReference>
<feature type="non-terminal residue" evidence="1">
    <location>
        <position position="1"/>
    </location>
</feature>
<dbReference type="SUPFAM" id="SSF56042">
    <property type="entry name" value="PurM C-terminal domain-like"/>
    <property type="match status" value="1"/>
</dbReference>
<protein>
    <submittedName>
        <fullName evidence="1">Uncharacterized protein</fullName>
    </submittedName>
</protein>
<proteinExistence type="predicted"/>
<reference evidence="1" key="1">
    <citation type="submission" date="2021-02" db="EMBL/GenBank/DDBJ databases">
        <authorList>
            <person name="Nowell W R."/>
        </authorList>
    </citation>
    <scope>NUCLEOTIDE SEQUENCE</scope>
</reference>
<gene>
    <name evidence="1" type="ORF">UJA718_LOCUS36534</name>
</gene>
<feature type="non-terminal residue" evidence="1">
    <location>
        <position position="253"/>
    </location>
</feature>
<dbReference type="GO" id="GO:0005829">
    <property type="term" value="C:cytosol"/>
    <property type="evidence" value="ECO:0007669"/>
    <property type="project" value="TreeGrafter"/>
</dbReference>
<dbReference type="InterPro" id="IPR004733">
    <property type="entry name" value="PurM_cligase"/>
</dbReference>
<dbReference type="GO" id="GO:0006189">
    <property type="term" value="P:'de novo' IMP biosynthetic process"/>
    <property type="evidence" value="ECO:0007669"/>
    <property type="project" value="InterPro"/>
</dbReference>
<name>A0A821IQH0_9BILA</name>
<dbReference type="GO" id="GO:0004637">
    <property type="term" value="F:phosphoribosylamine-glycine ligase activity"/>
    <property type="evidence" value="ECO:0007669"/>
    <property type="project" value="TreeGrafter"/>
</dbReference>
<comment type="caution">
    <text evidence="1">The sequence shown here is derived from an EMBL/GenBank/DDBJ whole genome shotgun (WGS) entry which is preliminary data.</text>
</comment>
<dbReference type="GO" id="GO:0046084">
    <property type="term" value="P:adenine biosynthetic process"/>
    <property type="evidence" value="ECO:0007669"/>
    <property type="project" value="TreeGrafter"/>
</dbReference>
<accession>A0A821IQH0</accession>
<dbReference type="PANTHER" id="PTHR10520:SF12">
    <property type="entry name" value="TRIFUNCTIONAL PURINE BIOSYNTHETIC PROTEIN ADENOSINE-3"/>
    <property type="match status" value="1"/>
</dbReference>
<keyword evidence="2" id="KW-1185">Reference proteome</keyword>
<sequence>LLLQKSSILTSALTDVINELILNRTIKVIRYIKDNGLARMIQSSLDSSAGTLTAELNGQQWPVMPPIFTWIYQNSGFSQDEMFENFNCGIDYLIIVDHTKSTVENILQQLTQTYTTCFLLGTLTSLNSSPARNKTVNIPQQARQRIVQLNNISFKYPKPGVASNNTPVVVKDRMKQPIANDKTRCAVLISTNDTSLLSLLAYSTSTIECAFEIVLVLSTLAGLSDIARVNELYPSVVTKVIQPKKYAARNYDL</sequence>
<evidence type="ECO:0000313" key="2">
    <source>
        <dbReference type="Proteomes" id="UP000663873"/>
    </source>
</evidence>
<organism evidence="1 2">
    <name type="scientific">Rotaria socialis</name>
    <dbReference type="NCBI Taxonomy" id="392032"/>
    <lineage>
        <taxon>Eukaryota</taxon>
        <taxon>Metazoa</taxon>
        <taxon>Spiralia</taxon>
        <taxon>Gnathifera</taxon>
        <taxon>Rotifera</taxon>
        <taxon>Eurotatoria</taxon>
        <taxon>Bdelloidea</taxon>
        <taxon>Philodinida</taxon>
        <taxon>Philodinidae</taxon>
        <taxon>Rotaria</taxon>
    </lineage>
</organism>
<dbReference type="InterPro" id="IPR036676">
    <property type="entry name" value="PurM-like_C_sf"/>
</dbReference>
<evidence type="ECO:0000313" key="1">
    <source>
        <dbReference type="EMBL" id="CAF4706993.1"/>
    </source>
</evidence>
<dbReference type="PANTHER" id="PTHR10520">
    <property type="entry name" value="TRIFUNCTIONAL PURINE BIOSYNTHETIC PROTEIN ADENOSINE-3-RELATED"/>
    <property type="match status" value="1"/>
</dbReference>
<dbReference type="AlphaFoldDB" id="A0A821IQH0"/>
<dbReference type="Gene3D" id="3.90.650.10">
    <property type="entry name" value="PurM-like C-terminal domain"/>
    <property type="match status" value="1"/>
</dbReference>
<dbReference type="GO" id="GO:0004641">
    <property type="term" value="F:phosphoribosylformylglycinamidine cyclo-ligase activity"/>
    <property type="evidence" value="ECO:0007669"/>
    <property type="project" value="InterPro"/>
</dbReference>
<dbReference type="EMBL" id="CAJOBP010035325">
    <property type="protein sequence ID" value="CAF4706993.1"/>
    <property type="molecule type" value="Genomic_DNA"/>
</dbReference>